<dbReference type="CDD" id="cd06225">
    <property type="entry name" value="HAMP"/>
    <property type="match status" value="1"/>
</dbReference>
<gene>
    <name evidence="7" type="ORF">ATI14_1546</name>
</gene>
<dbReference type="EMBL" id="PHHD01000001">
    <property type="protein sequence ID" value="PKA74715.1"/>
    <property type="molecule type" value="Genomic_DNA"/>
</dbReference>
<dbReference type="NCBIfam" id="TIGR00254">
    <property type="entry name" value="GGDEF"/>
    <property type="match status" value="1"/>
</dbReference>
<dbReference type="SMART" id="SM00052">
    <property type="entry name" value="EAL"/>
    <property type="match status" value="1"/>
</dbReference>
<comment type="caution">
    <text evidence="7">The sequence shown here is derived from an EMBL/GenBank/DDBJ whole genome shotgun (WGS) entry which is preliminary data.</text>
</comment>
<feature type="compositionally biased region" description="Basic residues" evidence="2">
    <location>
        <begin position="580"/>
        <end position="592"/>
    </location>
</feature>
<evidence type="ECO:0000256" key="1">
    <source>
        <dbReference type="SAM" id="Coils"/>
    </source>
</evidence>
<feature type="region of interest" description="Disordered" evidence="2">
    <location>
        <begin position="561"/>
        <end position="633"/>
    </location>
</feature>
<keyword evidence="3" id="KW-0812">Transmembrane</keyword>
<dbReference type="InterPro" id="IPR000160">
    <property type="entry name" value="GGDEF_dom"/>
</dbReference>
<dbReference type="Pfam" id="PF00563">
    <property type="entry name" value="EAL"/>
    <property type="match status" value="1"/>
</dbReference>
<dbReference type="Gene3D" id="3.30.70.270">
    <property type="match status" value="1"/>
</dbReference>
<dbReference type="Gene3D" id="3.30.110.200">
    <property type="match status" value="1"/>
</dbReference>
<evidence type="ECO:0000256" key="2">
    <source>
        <dbReference type="SAM" id="MobiDB-lite"/>
    </source>
</evidence>
<dbReference type="PANTHER" id="PTHR33121:SF23">
    <property type="entry name" value="CYCLIC DI-GMP PHOSPHODIESTERASE PDEB"/>
    <property type="match status" value="1"/>
</dbReference>
<feature type="domain" description="HAMP" evidence="5">
    <location>
        <begin position="171"/>
        <end position="223"/>
    </location>
</feature>
<dbReference type="InterPro" id="IPR029787">
    <property type="entry name" value="Nucleotide_cyclase"/>
</dbReference>
<dbReference type="SMART" id="SM00267">
    <property type="entry name" value="GGDEF"/>
    <property type="match status" value="1"/>
</dbReference>
<reference evidence="7 8" key="1">
    <citation type="submission" date="2017-11" db="EMBL/GenBank/DDBJ databases">
        <title>Genome sequencing of a diverse group of Pseudomonas species.</title>
        <authorList>
            <person name="Loper J."/>
        </authorList>
    </citation>
    <scope>NUCLEOTIDE SEQUENCE [LARGE SCALE GENOMIC DNA]</scope>
    <source>
        <strain evidence="7 8">NCPPB 2192</strain>
    </source>
</reference>
<dbReference type="PROSITE" id="PS50885">
    <property type="entry name" value="HAMP"/>
    <property type="match status" value="1"/>
</dbReference>
<protein>
    <submittedName>
        <fullName evidence="7">Diguanylate cyclase (GGDEF)-like protein</fullName>
    </submittedName>
</protein>
<dbReference type="CDD" id="cd01948">
    <property type="entry name" value="EAL"/>
    <property type="match status" value="1"/>
</dbReference>
<dbReference type="InterPro" id="IPR035919">
    <property type="entry name" value="EAL_sf"/>
</dbReference>
<evidence type="ECO:0000313" key="8">
    <source>
        <dbReference type="Proteomes" id="UP000232891"/>
    </source>
</evidence>
<dbReference type="Pfam" id="PF00990">
    <property type="entry name" value="GGDEF"/>
    <property type="match status" value="1"/>
</dbReference>
<dbReference type="Gene3D" id="3.20.20.450">
    <property type="entry name" value="EAL domain"/>
    <property type="match status" value="1"/>
</dbReference>
<feature type="transmembrane region" description="Helical" evidence="3">
    <location>
        <begin position="152"/>
        <end position="170"/>
    </location>
</feature>
<dbReference type="InterPro" id="IPR032244">
    <property type="entry name" value="LapD_MoxY_N"/>
</dbReference>
<feature type="domain" description="EAL" evidence="4">
    <location>
        <begin position="410"/>
        <end position="670"/>
    </location>
</feature>
<keyword evidence="3" id="KW-1133">Transmembrane helix</keyword>
<dbReference type="SUPFAM" id="SSF55073">
    <property type="entry name" value="Nucleotide cyclase"/>
    <property type="match status" value="1"/>
</dbReference>
<dbReference type="InterPro" id="IPR001633">
    <property type="entry name" value="EAL_dom"/>
</dbReference>
<keyword evidence="8" id="KW-1185">Reference proteome</keyword>
<dbReference type="PROSITE" id="PS50883">
    <property type="entry name" value="EAL"/>
    <property type="match status" value="1"/>
</dbReference>
<dbReference type="SMART" id="SM00304">
    <property type="entry name" value="HAMP"/>
    <property type="match status" value="1"/>
</dbReference>
<evidence type="ECO:0000259" key="6">
    <source>
        <dbReference type="PROSITE" id="PS50887"/>
    </source>
</evidence>
<dbReference type="Pfam" id="PF16448">
    <property type="entry name" value="LapD_MoxY_N"/>
    <property type="match status" value="1"/>
</dbReference>
<feature type="coiled-coil region" evidence="1">
    <location>
        <begin position="208"/>
        <end position="235"/>
    </location>
</feature>
<dbReference type="PANTHER" id="PTHR33121">
    <property type="entry name" value="CYCLIC DI-GMP PHOSPHODIESTERASE PDEF"/>
    <property type="match status" value="1"/>
</dbReference>
<feature type="compositionally biased region" description="Basic and acidic residues" evidence="2">
    <location>
        <begin position="606"/>
        <end position="630"/>
    </location>
</feature>
<name>A0ABX4QD46_PSETO</name>
<dbReference type="CDD" id="cd01949">
    <property type="entry name" value="GGDEF"/>
    <property type="match status" value="1"/>
</dbReference>
<organism evidence="7 8">
    <name type="scientific">Pseudomonas tolaasii NCPPB 2192</name>
    <dbReference type="NCBI Taxonomy" id="564423"/>
    <lineage>
        <taxon>Bacteria</taxon>
        <taxon>Pseudomonadati</taxon>
        <taxon>Pseudomonadota</taxon>
        <taxon>Gammaproteobacteria</taxon>
        <taxon>Pseudomonadales</taxon>
        <taxon>Pseudomonadaceae</taxon>
        <taxon>Pseudomonas</taxon>
    </lineage>
</organism>
<dbReference type="InterPro" id="IPR042461">
    <property type="entry name" value="LapD_MoxY_peri_C"/>
</dbReference>
<proteinExistence type="predicted"/>
<evidence type="ECO:0000259" key="4">
    <source>
        <dbReference type="PROSITE" id="PS50883"/>
    </source>
</evidence>
<sequence>MSLFKQLLIAICLFLVVAFSGSFMVSLESSRTQYVNQLRSHAQDAATALALSLTPNIDDPAMVELLVSSIFDSGYYASIRVVDLATDKTIVERNGIPDNNGVPDWFVKLIGLEPAGGDALVNRGWEQAARVEVVSHPMFALAKLWQSALGSLGWLLLCGAVSAVLGALLLRRQLKPLDYMVKQSHAIARREFLSLPDLPRTPELRRVVQAMNQMVEKLKALFQEQAERSEKLRTESYQDNLTGLANRRYFEMQLNARVSNPEETNSGYLLVLRVKDLAGLNQRLGGQRTDQLLQAVGTQLLRQCEPYPETHNLVTRIRGGEFAVLAPGLVREEALQLAQNLESTLQSLQATGASDVTPVAYIGLAPFNHGDAPQTLLTLADQALAQAEGQGDSSWVCLDHSVAASVGDDHHAWHNLLDQALTQQRFQLYFQPVVASQDPQSVLHYKVLSRLQDEDGHTIPAGRFLPWLERFGWSARLDRLILEQVLKQMAGHTKSLALNLSAATLQDPQALNKIIELLRQHSNLGPRLTLEIGEEQLPEQALLEQLTQRLREPAAFRRALQHDRQPGPPGPGVLEDRRQLHPGHRPGKRQAPVHRGNPARGAQHRLAADCRARRDRGRTEGDSRDGDFRRAGATGGRAGALEIIHGHSKKCGSRLFVGAGLPAIASPECY</sequence>
<dbReference type="InterPro" id="IPR050706">
    <property type="entry name" value="Cyclic-di-GMP_PDE-like"/>
</dbReference>
<dbReference type="Gene3D" id="6.20.270.20">
    <property type="entry name" value="LapD/MoxY periplasmic domain"/>
    <property type="match status" value="1"/>
</dbReference>
<dbReference type="InterPro" id="IPR003660">
    <property type="entry name" value="HAMP_dom"/>
</dbReference>
<keyword evidence="3" id="KW-0472">Membrane</keyword>
<evidence type="ECO:0000256" key="3">
    <source>
        <dbReference type="SAM" id="Phobius"/>
    </source>
</evidence>
<feature type="domain" description="GGDEF" evidence="6">
    <location>
        <begin position="265"/>
        <end position="400"/>
    </location>
</feature>
<keyword evidence="1" id="KW-0175">Coiled coil</keyword>
<dbReference type="PROSITE" id="PS50887">
    <property type="entry name" value="GGDEF"/>
    <property type="match status" value="1"/>
</dbReference>
<dbReference type="InterPro" id="IPR043128">
    <property type="entry name" value="Rev_trsase/Diguanyl_cyclase"/>
</dbReference>
<dbReference type="Pfam" id="PF00672">
    <property type="entry name" value="HAMP"/>
    <property type="match status" value="1"/>
</dbReference>
<evidence type="ECO:0000259" key="5">
    <source>
        <dbReference type="PROSITE" id="PS50885"/>
    </source>
</evidence>
<accession>A0ABX4QD46</accession>
<evidence type="ECO:0000313" key="7">
    <source>
        <dbReference type="EMBL" id="PKA74715.1"/>
    </source>
</evidence>
<dbReference type="SUPFAM" id="SSF141868">
    <property type="entry name" value="EAL domain-like"/>
    <property type="match status" value="1"/>
</dbReference>
<dbReference type="Proteomes" id="UP000232891">
    <property type="component" value="Unassembled WGS sequence"/>
</dbReference>